<accession>A0A5N7DCS0</accession>
<feature type="compositionally biased region" description="Polar residues" evidence="1">
    <location>
        <begin position="8"/>
        <end position="30"/>
    </location>
</feature>
<sequence>MDLRCRSPLTTPDSVPQQNRATSNPASTRESSGSSPSDASSIYNAARASSGLEDLVPRSSCTLNSRMAANMAMFVAPTPEYMAGNPSKPNTSECHILSQKNDGQRVNVPTPEESPEVDRFDQRRHRKTASVNDADAKVKASRWLGSIASPASPVLPTYPPPVRMPTPPGLPSFGSEEAVRCSARLPVHSAPSNGQSQQRGRCSNAADGNRVESYGESLRRFFGISSLSAFRSTGRECTVVRAVDSTVVQGRFPHRHSAHGVGANGRLHDHPFHRRNLSMAQCGGIDEGGGAAVQTRPSDTEHCSHIKRQNSIHPGNHLPVPRPQHISSSISPGPSCSVTTQSATTSNSADGRALEPGARRTLVMDMSAILAAEPSGCSPTQTRSTAEPSIHEGCVTLDGQRGRWLQASNIVNYYFCCCGGARNEQDTIVYVNTASNDTYATARSRVSDDSAAPSHVKKGAVQEFGRYCSNMWTSFRAFISSRNYGSSTWLEQTQESL</sequence>
<feature type="compositionally biased region" description="Low complexity" evidence="1">
    <location>
        <begin position="31"/>
        <end position="41"/>
    </location>
</feature>
<dbReference type="Proteomes" id="UP000325579">
    <property type="component" value="Unassembled WGS sequence"/>
</dbReference>
<feature type="compositionally biased region" description="Polar residues" evidence="1">
    <location>
        <begin position="338"/>
        <end position="349"/>
    </location>
</feature>
<evidence type="ECO:0000256" key="1">
    <source>
        <dbReference type="SAM" id="MobiDB-lite"/>
    </source>
</evidence>
<feature type="region of interest" description="Disordered" evidence="1">
    <location>
        <begin position="309"/>
        <end position="354"/>
    </location>
</feature>
<organism evidence="2 3">
    <name type="scientific">Aspergillus pseudonomiae</name>
    <dbReference type="NCBI Taxonomy" id="1506151"/>
    <lineage>
        <taxon>Eukaryota</taxon>
        <taxon>Fungi</taxon>
        <taxon>Dikarya</taxon>
        <taxon>Ascomycota</taxon>
        <taxon>Pezizomycotina</taxon>
        <taxon>Eurotiomycetes</taxon>
        <taxon>Eurotiomycetidae</taxon>
        <taxon>Eurotiales</taxon>
        <taxon>Aspergillaceae</taxon>
        <taxon>Aspergillus</taxon>
        <taxon>Aspergillus subgen. Circumdati</taxon>
    </lineage>
</organism>
<feature type="region of interest" description="Disordered" evidence="1">
    <location>
        <begin position="187"/>
        <end position="209"/>
    </location>
</feature>
<reference evidence="2 3" key="1">
    <citation type="submission" date="2019-04" db="EMBL/GenBank/DDBJ databases">
        <authorList>
            <consortium name="DOE Joint Genome Institute"/>
            <person name="Mondo S."/>
            <person name="Kjaerbolling I."/>
            <person name="Vesth T."/>
            <person name="Frisvad J.C."/>
            <person name="Nybo J.L."/>
            <person name="Theobald S."/>
            <person name="Kildgaard S."/>
            <person name="Isbrandt T."/>
            <person name="Kuo A."/>
            <person name="Sato A."/>
            <person name="Lyhne E.K."/>
            <person name="Kogle M.E."/>
            <person name="Wiebenga A."/>
            <person name="Kun R.S."/>
            <person name="Lubbers R.J."/>
            <person name="Makela M.R."/>
            <person name="Barry K."/>
            <person name="Chovatia M."/>
            <person name="Clum A."/>
            <person name="Daum C."/>
            <person name="Haridas S."/>
            <person name="He G."/>
            <person name="LaButti K."/>
            <person name="Lipzen A."/>
            <person name="Riley R."/>
            <person name="Salamov A."/>
            <person name="Simmons B.A."/>
            <person name="Magnuson J.K."/>
            <person name="Henrissat B."/>
            <person name="Mortensen U.H."/>
            <person name="Larsen T.O."/>
            <person name="Devries R.P."/>
            <person name="Grigoriev I.V."/>
            <person name="Machida M."/>
            <person name="Baker S.E."/>
            <person name="Andersen M.R."/>
            <person name="Cantor M.N."/>
            <person name="Hua S.X."/>
        </authorList>
    </citation>
    <scope>NUCLEOTIDE SEQUENCE [LARGE SCALE GENOMIC DNA]</scope>
    <source>
        <strain evidence="2 3">CBS 119388</strain>
    </source>
</reference>
<feature type="compositionally biased region" description="Polar residues" evidence="1">
    <location>
        <begin position="190"/>
        <end position="201"/>
    </location>
</feature>
<dbReference type="RefSeq" id="XP_031941274.1">
    <property type="nucleotide sequence ID" value="XM_032081991.1"/>
</dbReference>
<name>A0A5N7DCS0_9EURO</name>
<proteinExistence type="predicted"/>
<evidence type="ECO:0000313" key="2">
    <source>
        <dbReference type="EMBL" id="KAE8403955.1"/>
    </source>
</evidence>
<feature type="compositionally biased region" description="Low complexity" evidence="1">
    <location>
        <begin position="326"/>
        <end position="337"/>
    </location>
</feature>
<feature type="region of interest" description="Disordered" evidence="1">
    <location>
        <begin position="1"/>
        <end position="41"/>
    </location>
</feature>
<dbReference type="AlphaFoldDB" id="A0A5N7DCS0"/>
<dbReference type="GeneID" id="43666682"/>
<gene>
    <name evidence="2" type="ORF">BDV37DRAFT_248398</name>
</gene>
<feature type="region of interest" description="Disordered" evidence="1">
    <location>
        <begin position="102"/>
        <end position="135"/>
    </location>
</feature>
<evidence type="ECO:0000313" key="3">
    <source>
        <dbReference type="Proteomes" id="UP000325579"/>
    </source>
</evidence>
<keyword evidence="3" id="KW-1185">Reference proteome</keyword>
<dbReference type="OrthoDB" id="4157036at2759"/>
<dbReference type="EMBL" id="ML736771">
    <property type="protein sequence ID" value="KAE8403955.1"/>
    <property type="molecule type" value="Genomic_DNA"/>
</dbReference>
<protein>
    <submittedName>
        <fullName evidence="2">Uncharacterized protein</fullName>
    </submittedName>
</protein>